<evidence type="ECO:0000259" key="13">
    <source>
        <dbReference type="Pfam" id="PF00155"/>
    </source>
</evidence>
<dbReference type="InterPro" id="IPR004839">
    <property type="entry name" value="Aminotransferase_I/II_large"/>
</dbReference>
<dbReference type="InterPro" id="IPR001917">
    <property type="entry name" value="Aminotrans_II_pyridoxalP_BS"/>
</dbReference>
<comment type="pathway">
    <text evidence="2">Amino-acid biosynthesis; L-histidine biosynthesis; L-histidine from 5-phospho-alpha-D-ribose 1-diphosphate: step 7/9.</text>
</comment>
<keyword evidence="8" id="KW-0663">Pyridoxal phosphate</keyword>
<dbReference type="EMBL" id="BRXZ01000871">
    <property type="protein sequence ID" value="GMH56232.1"/>
    <property type="molecule type" value="Genomic_DNA"/>
</dbReference>
<evidence type="ECO:0000256" key="6">
    <source>
        <dbReference type="ARBA" id="ARBA00022605"/>
    </source>
</evidence>
<dbReference type="Gene3D" id="3.40.640.10">
    <property type="entry name" value="Type I PLP-dependent aspartate aminotransferase-like (Major domain)"/>
    <property type="match status" value="1"/>
</dbReference>
<evidence type="ECO:0000256" key="2">
    <source>
        <dbReference type="ARBA" id="ARBA00005011"/>
    </source>
</evidence>
<comment type="cofactor">
    <cofactor evidence="1">
        <name>pyridoxal 5'-phosphate</name>
        <dbReference type="ChEBI" id="CHEBI:597326"/>
    </cofactor>
</comment>
<evidence type="ECO:0000256" key="12">
    <source>
        <dbReference type="SAM" id="MobiDB-lite"/>
    </source>
</evidence>
<proteinExistence type="inferred from homology"/>
<keyword evidence="5" id="KW-0032">Aminotransferase</keyword>
<evidence type="ECO:0000256" key="10">
    <source>
        <dbReference type="ARBA" id="ARBA00030262"/>
    </source>
</evidence>
<dbReference type="NCBIfam" id="TIGR01141">
    <property type="entry name" value="hisC"/>
    <property type="match status" value="1"/>
</dbReference>
<comment type="similarity">
    <text evidence="3">Belongs to the class-II pyridoxal-phosphate-dependent aminotransferase family.</text>
</comment>
<feature type="domain" description="Aminotransferase class I/classII large" evidence="13">
    <location>
        <begin position="91"/>
        <end position="390"/>
    </location>
</feature>
<evidence type="ECO:0000256" key="4">
    <source>
        <dbReference type="ARBA" id="ARBA00012748"/>
    </source>
</evidence>
<dbReference type="EC" id="2.6.1.9" evidence="4"/>
<dbReference type="SUPFAM" id="SSF53383">
    <property type="entry name" value="PLP-dependent transferases"/>
    <property type="match status" value="1"/>
</dbReference>
<dbReference type="AlphaFoldDB" id="A0A9W6ZKU4"/>
<dbReference type="GO" id="GO:0004400">
    <property type="term" value="F:histidinol-phosphate transaminase activity"/>
    <property type="evidence" value="ECO:0007669"/>
    <property type="project" value="UniProtKB-EC"/>
</dbReference>
<accession>A0A9W6ZKU4</accession>
<name>A0A9W6ZKU4_9STRA</name>
<evidence type="ECO:0000256" key="8">
    <source>
        <dbReference type="ARBA" id="ARBA00022898"/>
    </source>
</evidence>
<evidence type="ECO:0000256" key="3">
    <source>
        <dbReference type="ARBA" id="ARBA00008392"/>
    </source>
</evidence>
<comment type="caution">
    <text evidence="14">The sequence shown here is derived from an EMBL/GenBank/DDBJ whole genome shotgun (WGS) entry which is preliminary data.</text>
</comment>
<sequence length="402" mass="43924">MSAISRSTAPYCFLAAIAAVAVVAATSTLKTHKSKTGNAAGNVAERLARKNILSLQPYRCARDDYEEGTLLDANENSLGPTQPRQMSNPLSLERYPSPYQWELKTLYADLRGCKKEQIFVGVGSDEAIDMLFRIFCKPGSDNVITTPPTYGMYSVCANVNDVAIKKVPLTPSFDLRVEAMLKAVDKNTKMIFVCSPGNPTAKSVPSSDVEKLAGAFSGLVVVDEAYVDFAKNGSMTYLTSKYDNIVVLQTLSKAFGLAGIRCGFAIGHPSVIQLMNNVKAPYNLNSLTSERAIKALQSIDVLKSNMSKILHERSRVGAALEALPFVVRVCESDSNFLLFQLKSDARKVYQTMADTFHVVARFRGTEIHCEECIRVTIGKREENDIFLGALEGAWESVVGSTI</sequence>
<dbReference type="GO" id="GO:0000105">
    <property type="term" value="P:L-histidine biosynthetic process"/>
    <property type="evidence" value="ECO:0007669"/>
    <property type="project" value="UniProtKB-KW"/>
</dbReference>
<evidence type="ECO:0000256" key="11">
    <source>
        <dbReference type="ARBA" id="ARBA00047481"/>
    </source>
</evidence>
<evidence type="ECO:0000256" key="1">
    <source>
        <dbReference type="ARBA" id="ARBA00001933"/>
    </source>
</evidence>
<feature type="compositionally biased region" description="Polar residues" evidence="12">
    <location>
        <begin position="74"/>
        <end position="90"/>
    </location>
</feature>
<keyword evidence="9" id="KW-0368">Histidine biosynthesis</keyword>
<keyword evidence="6" id="KW-0028">Amino-acid biosynthesis</keyword>
<evidence type="ECO:0000256" key="7">
    <source>
        <dbReference type="ARBA" id="ARBA00022679"/>
    </source>
</evidence>
<dbReference type="CDD" id="cd00609">
    <property type="entry name" value="AAT_like"/>
    <property type="match status" value="1"/>
</dbReference>
<gene>
    <name evidence="14" type="ORF">TrRE_jg5276</name>
</gene>
<dbReference type="OrthoDB" id="2015537at2759"/>
<evidence type="ECO:0000256" key="5">
    <source>
        <dbReference type="ARBA" id="ARBA00022576"/>
    </source>
</evidence>
<dbReference type="InterPro" id="IPR005861">
    <property type="entry name" value="HisP_aminotrans"/>
</dbReference>
<dbReference type="Proteomes" id="UP001165082">
    <property type="component" value="Unassembled WGS sequence"/>
</dbReference>
<dbReference type="GO" id="GO:0030170">
    <property type="term" value="F:pyridoxal phosphate binding"/>
    <property type="evidence" value="ECO:0007669"/>
    <property type="project" value="InterPro"/>
</dbReference>
<reference evidence="14" key="1">
    <citation type="submission" date="2022-07" db="EMBL/GenBank/DDBJ databases">
        <title>Genome analysis of Parmales, a sister group of diatoms, reveals the evolutionary specialization of diatoms from phago-mixotrophs to photoautotrophs.</title>
        <authorList>
            <person name="Ban H."/>
            <person name="Sato S."/>
            <person name="Yoshikawa S."/>
            <person name="Kazumasa Y."/>
            <person name="Nakamura Y."/>
            <person name="Ichinomiya M."/>
            <person name="Saitoh K."/>
            <person name="Sato N."/>
            <person name="Blanc-Mathieu R."/>
            <person name="Endo H."/>
            <person name="Kuwata A."/>
            <person name="Ogata H."/>
        </authorList>
    </citation>
    <scope>NUCLEOTIDE SEQUENCE</scope>
</reference>
<dbReference type="InterPro" id="IPR015424">
    <property type="entry name" value="PyrdxlP-dep_Trfase"/>
</dbReference>
<dbReference type="PROSITE" id="PS00599">
    <property type="entry name" value="AA_TRANSFER_CLASS_2"/>
    <property type="match status" value="1"/>
</dbReference>
<comment type="catalytic activity">
    <reaction evidence="11">
        <text>L-histidinol phosphate + 2-oxoglutarate = 3-(imidazol-4-yl)-2-oxopropyl phosphate + L-glutamate</text>
        <dbReference type="Rhea" id="RHEA:23744"/>
        <dbReference type="ChEBI" id="CHEBI:16810"/>
        <dbReference type="ChEBI" id="CHEBI:29985"/>
        <dbReference type="ChEBI" id="CHEBI:57766"/>
        <dbReference type="ChEBI" id="CHEBI:57980"/>
        <dbReference type="EC" id="2.6.1.9"/>
    </reaction>
</comment>
<dbReference type="PANTHER" id="PTHR42885">
    <property type="entry name" value="HISTIDINOL-PHOSPHATE AMINOTRANSFERASE-RELATED"/>
    <property type="match status" value="1"/>
</dbReference>
<evidence type="ECO:0000313" key="15">
    <source>
        <dbReference type="Proteomes" id="UP001165082"/>
    </source>
</evidence>
<dbReference type="InterPro" id="IPR015422">
    <property type="entry name" value="PyrdxlP-dep_Trfase_small"/>
</dbReference>
<dbReference type="HAMAP" id="MF_01023">
    <property type="entry name" value="HisC_aminotrans_2"/>
    <property type="match status" value="1"/>
</dbReference>
<dbReference type="Pfam" id="PF00155">
    <property type="entry name" value="Aminotran_1_2"/>
    <property type="match status" value="1"/>
</dbReference>
<dbReference type="Gene3D" id="3.90.1150.10">
    <property type="entry name" value="Aspartate Aminotransferase, domain 1"/>
    <property type="match status" value="1"/>
</dbReference>
<organism evidence="14 15">
    <name type="scientific">Triparma retinervis</name>
    <dbReference type="NCBI Taxonomy" id="2557542"/>
    <lineage>
        <taxon>Eukaryota</taxon>
        <taxon>Sar</taxon>
        <taxon>Stramenopiles</taxon>
        <taxon>Ochrophyta</taxon>
        <taxon>Bolidophyceae</taxon>
        <taxon>Parmales</taxon>
        <taxon>Triparmaceae</taxon>
        <taxon>Triparma</taxon>
    </lineage>
</organism>
<dbReference type="InterPro" id="IPR015421">
    <property type="entry name" value="PyrdxlP-dep_Trfase_major"/>
</dbReference>
<protein>
    <recommendedName>
        <fullName evidence="4">histidinol-phosphate transaminase</fullName>
        <ecNumber evidence="4">2.6.1.9</ecNumber>
    </recommendedName>
    <alternativeName>
        <fullName evidence="10">Imidazole acetol-phosphate transaminase</fullName>
    </alternativeName>
</protein>
<evidence type="ECO:0000313" key="14">
    <source>
        <dbReference type="EMBL" id="GMH56232.1"/>
    </source>
</evidence>
<keyword evidence="15" id="KW-1185">Reference proteome</keyword>
<feature type="region of interest" description="Disordered" evidence="12">
    <location>
        <begin position="72"/>
        <end position="91"/>
    </location>
</feature>
<evidence type="ECO:0000256" key="9">
    <source>
        <dbReference type="ARBA" id="ARBA00023102"/>
    </source>
</evidence>
<dbReference type="PANTHER" id="PTHR42885:SF2">
    <property type="entry name" value="HISTIDINOL-PHOSPHATE AMINOTRANSFERASE"/>
    <property type="match status" value="1"/>
</dbReference>
<keyword evidence="7" id="KW-0808">Transferase</keyword>